<gene>
    <name evidence="1" type="ORF">L9F63_023587</name>
</gene>
<evidence type="ECO:0000313" key="2">
    <source>
        <dbReference type="Proteomes" id="UP001233999"/>
    </source>
</evidence>
<feature type="non-terminal residue" evidence="1">
    <location>
        <position position="1"/>
    </location>
</feature>
<protein>
    <submittedName>
        <fullName evidence="1">Uncharacterized protein</fullName>
    </submittedName>
</protein>
<dbReference type="AlphaFoldDB" id="A0AAD7ZIC0"/>
<feature type="non-terminal residue" evidence="1">
    <location>
        <position position="98"/>
    </location>
</feature>
<accession>A0AAD7ZIC0</accession>
<comment type="caution">
    <text evidence="1">The sequence shown here is derived from an EMBL/GenBank/DDBJ whole genome shotgun (WGS) entry which is preliminary data.</text>
</comment>
<dbReference type="EMBL" id="JASPKZ010007967">
    <property type="protein sequence ID" value="KAJ9581240.1"/>
    <property type="molecule type" value="Genomic_DNA"/>
</dbReference>
<reference evidence="1" key="2">
    <citation type="submission" date="2023-05" db="EMBL/GenBank/DDBJ databases">
        <authorList>
            <person name="Fouks B."/>
        </authorList>
    </citation>
    <scope>NUCLEOTIDE SEQUENCE</scope>
    <source>
        <strain evidence="1">Stay&amp;Tobe</strain>
        <tissue evidence="1">Testes</tissue>
    </source>
</reference>
<reference evidence="1" key="1">
    <citation type="journal article" date="2023" name="IScience">
        <title>Live-bearing cockroach genome reveals convergent evolutionary mechanisms linked to viviparity in insects and beyond.</title>
        <authorList>
            <person name="Fouks B."/>
            <person name="Harrison M.C."/>
            <person name="Mikhailova A.A."/>
            <person name="Marchal E."/>
            <person name="English S."/>
            <person name="Carruthers M."/>
            <person name="Jennings E.C."/>
            <person name="Chiamaka E.L."/>
            <person name="Frigard R.A."/>
            <person name="Pippel M."/>
            <person name="Attardo G.M."/>
            <person name="Benoit J.B."/>
            <person name="Bornberg-Bauer E."/>
            <person name="Tobe S.S."/>
        </authorList>
    </citation>
    <scope>NUCLEOTIDE SEQUENCE</scope>
    <source>
        <strain evidence="1">Stay&amp;Tobe</strain>
    </source>
</reference>
<organism evidence="1 2">
    <name type="scientific">Diploptera punctata</name>
    <name type="common">Pacific beetle cockroach</name>
    <dbReference type="NCBI Taxonomy" id="6984"/>
    <lineage>
        <taxon>Eukaryota</taxon>
        <taxon>Metazoa</taxon>
        <taxon>Ecdysozoa</taxon>
        <taxon>Arthropoda</taxon>
        <taxon>Hexapoda</taxon>
        <taxon>Insecta</taxon>
        <taxon>Pterygota</taxon>
        <taxon>Neoptera</taxon>
        <taxon>Polyneoptera</taxon>
        <taxon>Dictyoptera</taxon>
        <taxon>Blattodea</taxon>
        <taxon>Blaberoidea</taxon>
        <taxon>Blaberidae</taxon>
        <taxon>Diplopterinae</taxon>
        <taxon>Diploptera</taxon>
    </lineage>
</organism>
<sequence length="98" mass="11335">YKLFDGIRMRQQDNAGASSSPDLALFNQLIKKGNTCIASYLETEERPFQICLRCYKTEDVKGLNNLEKYKKAYVLVIGNSLKLNHMSRQYVDEILKIK</sequence>
<evidence type="ECO:0000313" key="1">
    <source>
        <dbReference type="EMBL" id="KAJ9581240.1"/>
    </source>
</evidence>
<name>A0AAD7ZIC0_DIPPU</name>
<dbReference type="Proteomes" id="UP001233999">
    <property type="component" value="Unassembled WGS sequence"/>
</dbReference>
<proteinExistence type="predicted"/>
<keyword evidence="2" id="KW-1185">Reference proteome</keyword>